<dbReference type="PANTHER" id="PTHR22916">
    <property type="entry name" value="GLYCOSYLTRANSFERASE"/>
    <property type="match status" value="1"/>
</dbReference>
<dbReference type="GO" id="GO:0016757">
    <property type="term" value="F:glycosyltransferase activity"/>
    <property type="evidence" value="ECO:0007669"/>
    <property type="project" value="UniProtKB-KW"/>
</dbReference>
<protein>
    <submittedName>
        <fullName evidence="4">Glycosyltransferase family 2 protein</fullName>
    </submittedName>
</protein>
<gene>
    <name evidence="4" type="ORF">IAC96_08360</name>
</gene>
<dbReference type="Gene3D" id="3.90.550.10">
    <property type="entry name" value="Spore Coat Polysaccharide Biosynthesis Protein SpsA, Chain A"/>
    <property type="match status" value="1"/>
</dbReference>
<evidence type="ECO:0000313" key="4">
    <source>
        <dbReference type="EMBL" id="HIR88945.1"/>
    </source>
</evidence>
<evidence type="ECO:0000256" key="1">
    <source>
        <dbReference type="ARBA" id="ARBA00022676"/>
    </source>
</evidence>
<reference evidence="4" key="2">
    <citation type="journal article" date="2021" name="PeerJ">
        <title>Extensive microbial diversity within the chicken gut microbiome revealed by metagenomics and culture.</title>
        <authorList>
            <person name="Gilroy R."/>
            <person name="Ravi A."/>
            <person name="Getino M."/>
            <person name="Pursley I."/>
            <person name="Horton D.L."/>
            <person name="Alikhan N.F."/>
            <person name="Baker D."/>
            <person name="Gharbi K."/>
            <person name="Hall N."/>
            <person name="Watson M."/>
            <person name="Adriaenssens E.M."/>
            <person name="Foster-Nyarko E."/>
            <person name="Jarju S."/>
            <person name="Secka A."/>
            <person name="Antonio M."/>
            <person name="Oren A."/>
            <person name="Chaudhuri R.R."/>
            <person name="La Ragione R."/>
            <person name="Hildebrand F."/>
            <person name="Pallen M.J."/>
        </authorList>
    </citation>
    <scope>NUCLEOTIDE SEQUENCE</scope>
    <source>
        <strain evidence="4">ChiW13-3771</strain>
    </source>
</reference>
<name>A0A9D1EF02_9FIRM</name>
<feature type="domain" description="Glycosyltransferase 2-like" evidence="3">
    <location>
        <begin position="6"/>
        <end position="135"/>
    </location>
</feature>
<dbReference type="InterPro" id="IPR001173">
    <property type="entry name" value="Glyco_trans_2-like"/>
</dbReference>
<organism evidence="4 5">
    <name type="scientific">Candidatus Fimimorpha faecalis</name>
    <dbReference type="NCBI Taxonomy" id="2840824"/>
    <lineage>
        <taxon>Bacteria</taxon>
        <taxon>Bacillati</taxon>
        <taxon>Bacillota</taxon>
        <taxon>Clostridia</taxon>
        <taxon>Eubacteriales</taxon>
        <taxon>Candidatus Fimimorpha</taxon>
    </lineage>
</organism>
<proteinExistence type="predicted"/>
<comment type="caution">
    <text evidence="4">The sequence shown here is derived from an EMBL/GenBank/DDBJ whole genome shotgun (WGS) entry which is preliminary data.</text>
</comment>
<sequence length="364" mass="43042">MNPKISIIIPVYNVENYLEKCLDSILAQTFQDFNVYIVDDGSTDKTGDICDEYGKKDQRITVIHKKNEGVSVARNTAIELATGDYFLFFDGDDHVRPECLEELYETITYQKADAVLYGYYLEKDGVVVQTHLPQMKKSQYEGKEIMTDLVPRFIGVSFRDIKRWIQGEKDALKKENTALWRSMVKGDLIRRNNIRFKPQLRVGEDTCFTTEYLSCAKRCAVIHKCYYYLVVRNTSTIFVYEKDPYAILKGKIDLLTARRELTERIKIHRSFDIEKYWYGTLIMSCIQLAFFMTRKEKGRSWMENYRNWKTYVEQKEVQNAIKTFNVPSGNKIKAIPFYLLKYKKYYTLYCCITILQLCHYEFKR</sequence>
<dbReference type="CDD" id="cd00761">
    <property type="entry name" value="Glyco_tranf_GTA_type"/>
    <property type="match status" value="1"/>
</dbReference>
<accession>A0A9D1EF02</accession>
<dbReference type="EMBL" id="DVHN01000105">
    <property type="protein sequence ID" value="HIR88945.1"/>
    <property type="molecule type" value="Genomic_DNA"/>
</dbReference>
<dbReference type="Proteomes" id="UP000824201">
    <property type="component" value="Unassembled WGS sequence"/>
</dbReference>
<evidence type="ECO:0000313" key="5">
    <source>
        <dbReference type="Proteomes" id="UP000824201"/>
    </source>
</evidence>
<keyword evidence="2" id="KW-0808">Transferase</keyword>
<dbReference type="Pfam" id="PF00535">
    <property type="entry name" value="Glycos_transf_2"/>
    <property type="match status" value="1"/>
</dbReference>
<dbReference type="PANTHER" id="PTHR22916:SF51">
    <property type="entry name" value="GLYCOSYLTRANSFERASE EPSH-RELATED"/>
    <property type="match status" value="1"/>
</dbReference>
<dbReference type="InterPro" id="IPR029044">
    <property type="entry name" value="Nucleotide-diphossugar_trans"/>
</dbReference>
<keyword evidence="1" id="KW-0328">Glycosyltransferase</keyword>
<evidence type="ECO:0000259" key="3">
    <source>
        <dbReference type="Pfam" id="PF00535"/>
    </source>
</evidence>
<dbReference type="SUPFAM" id="SSF53448">
    <property type="entry name" value="Nucleotide-diphospho-sugar transferases"/>
    <property type="match status" value="1"/>
</dbReference>
<reference evidence="4" key="1">
    <citation type="submission" date="2020-10" db="EMBL/GenBank/DDBJ databases">
        <authorList>
            <person name="Gilroy R."/>
        </authorList>
    </citation>
    <scope>NUCLEOTIDE SEQUENCE</scope>
    <source>
        <strain evidence="4">ChiW13-3771</strain>
    </source>
</reference>
<dbReference type="AlphaFoldDB" id="A0A9D1EF02"/>
<evidence type="ECO:0000256" key="2">
    <source>
        <dbReference type="ARBA" id="ARBA00022679"/>
    </source>
</evidence>